<comment type="caution">
    <text evidence="1">The sequence shown here is derived from an EMBL/GenBank/DDBJ whole genome shotgun (WGS) entry which is preliminary data.</text>
</comment>
<reference evidence="1" key="1">
    <citation type="submission" date="2021-02" db="EMBL/GenBank/DDBJ databases">
        <authorList>
            <person name="Nowell W R."/>
        </authorList>
    </citation>
    <scope>NUCLEOTIDE SEQUENCE</scope>
</reference>
<protein>
    <submittedName>
        <fullName evidence="1">Uncharacterized protein</fullName>
    </submittedName>
</protein>
<dbReference type="EMBL" id="CAJNOQ010002373">
    <property type="protein sequence ID" value="CAF0954672.1"/>
    <property type="molecule type" value="Genomic_DNA"/>
</dbReference>
<dbReference type="EMBL" id="CAJOBC010002371">
    <property type="protein sequence ID" value="CAF3729882.1"/>
    <property type="molecule type" value="Genomic_DNA"/>
</dbReference>
<sequence>MDVSSLTQ</sequence>
<keyword evidence="3" id="KW-1185">Reference proteome</keyword>
<name>A0A814DFF0_9BILA</name>
<gene>
    <name evidence="1" type="ORF">GPM918_LOCUS11433</name>
    <name evidence="2" type="ORF">SRO942_LOCUS11430</name>
</gene>
<evidence type="ECO:0000313" key="3">
    <source>
        <dbReference type="Proteomes" id="UP000663829"/>
    </source>
</evidence>
<evidence type="ECO:0000313" key="1">
    <source>
        <dbReference type="EMBL" id="CAF0954672.1"/>
    </source>
</evidence>
<accession>A0A814DFF0</accession>
<dbReference type="Proteomes" id="UP000681722">
    <property type="component" value="Unassembled WGS sequence"/>
</dbReference>
<organism evidence="1 3">
    <name type="scientific">Didymodactylos carnosus</name>
    <dbReference type="NCBI Taxonomy" id="1234261"/>
    <lineage>
        <taxon>Eukaryota</taxon>
        <taxon>Metazoa</taxon>
        <taxon>Spiralia</taxon>
        <taxon>Gnathifera</taxon>
        <taxon>Rotifera</taxon>
        <taxon>Eurotatoria</taxon>
        <taxon>Bdelloidea</taxon>
        <taxon>Philodinida</taxon>
        <taxon>Philodinidae</taxon>
        <taxon>Didymodactylos</taxon>
    </lineage>
</organism>
<feature type="non-terminal residue" evidence="1">
    <location>
        <position position="8"/>
    </location>
</feature>
<dbReference type="Proteomes" id="UP000663829">
    <property type="component" value="Unassembled WGS sequence"/>
</dbReference>
<evidence type="ECO:0000313" key="2">
    <source>
        <dbReference type="EMBL" id="CAF3729882.1"/>
    </source>
</evidence>
<proteinExistence type="predicted"/>